<dbReference type="AlphaFoldDB" id="A0A017RSW6"/>
<accession>A0A017RSW6</accession>
<gene>
    <name evidence="2" type="ORF">Q428_11705</name>
</gene>
<keyword evidence="3" id="KW-1185">Reference proteome</keyword>
<name>A0A017RSW6_9CLOT</name>
<proteinExistence type="predicted"/>
<comment type="caution">
    <text evidence="2">The sequence shown here is derived from an EMBL/GenBank/DDBJ whole genome shotgun (WGS) entry which is preliminary data.</text>
</comment>
<organism evidence="2 3">
    <name type="scientific">Fervidicella metallireducens AeB</name>
    <dbReference type="NCBI Taxonomy" id="1403537"/>
    <lineage>
        <taxon>Bacteria</taxon>
        <taxon>Bacillati</taxon>
        <taxon>Bacillota</taxon>
        <taxon>Clostridia</taxon>
        <taxon>Eubacteriales</taxon>
        <taxon>Clostridiaceae</taxon>
        <taxon>Fervidicella</taxon>
    </lineage>
</organism>
<evidence type="ECO:0000256" key="1">
    <source>
        <dbReference type="SAM" id="Coils"/>
    </source>
</evidence>
<evidence type="ECO:0000313" key="2">
    <source>
        <dbReference type="EMBL" id="EYE87752.1"/>
    </source>
</evidence>
<dbReference type="STRING" id="1403537.Q428_11705"/>
<sequence length="55" mass="6663">MAFWFLILLVILLLIYQVVFVIPKSIVKLEEKIDILRLHMQEIEIRLNEIDKKIK</sequence>
<evidence type="ECO:0000313" key="3">
    <source>
        <dbReference type="Proteomes" id="UP000019681"/>
    </source>
</evidence>
<reference evidence="2 3" key="1">
    <citation type="journal article" date="2014" name="Genome Announc.">
        <title>Draft Genome Sequence of Fervidicella metallireducens Strain AeBT, an Iron-Reducing Thermoanaerobe from the Great Artesian Basin.</title>
        <authorList>
            <person name="Patel B.K."/>
        </authorList>
    </citation>
    <scope>NUCLEOTIDE SEQUENCE [LARGE SCALE GENOMIC DNA]</scope>
    <source>
        <strain evidence="2 3">AeB</strain>
    </source>
</reference>
<protein>
    <submittedName>
        <fullName evidence="2">Uncharacterized protein</fullName>
    </submittedName>
</protein>
<keyword evidence="1" id="KW-0175">Coiled coil</keyword>
<dbReference type="RefSeq" id="WP_161633624.1">
    <property type="nucleotide sequence ID" value="NZ_AZQP01000040.1"/>
</dbReference>
<dbReference type="EMBL" id="AZQP01000040">
    <property type="protein sequence ID" value="EYE87752.1"/>
    <property type="molecule type" value="Genomic_DNA"/>
</dbReference>
<dbReference type="Proteomes" id="UP000019681">
    <property type="component" value="Unassembled WGS sequence"/>
</dbReference>
<feature type="coiled-coil region" evidence="1">
    <location>
        <begin position="26"/>
        <end position="53"/>
    </location>
</feature>